<dbReference type="PANTHER" id="PTHR23112:SF0">
    <property type="entry name" value="TRANSMEMBRANE PROTEIN 116"/>
    <property type="match status" value="1"/>
</dbReference>
<dbReference type="GO" id="GO:0004930">
    <property type="term" value="F:G protein-coupled receptor activity"/>
    <property type="evidence" value="ECO:0007669"/>
    <property type="project" value="TreeGrafter"/>
</dbReference>
<protein>
    <submittedName>
        <fullName evidence="6">Uncharacterized protein</fullName>
    </submittedName>
</protein>
<sequence length="429" mass="49071">MIAFTGAGTALTSVSGSLSFISSCLIMIIILRSKQNTPYHRIMFFMSFWDSIASVAMALTTIPMPKDVEYDFASPSYGTTRTCQAQASIILFSLGLVLLSNIMLNVYYLCTIRYNVSNAKFRLRAEPIFLLTAIPLTLFQPIYYAFNGIFNPTPYFTFCMIDPFYPQECLLSTEEQDEECIVAELDDSTSTAWFVYEYFNTGFASLQFLVLCVTMFLIVQSARKHIEVAEAELSRPQLHSDTTNLAWQAFMYICACILTWIFPCLHVFVQDNRILNALTLFFFPMQGFFHLFIFLYHKVYAHKKLNQSTSTTALKISVLKPWEVDDNHEFVDNLEIIQHDKTFRRFISALQEYNNENMDVGGLEFTSLPSLPSKEISAEESENGLKSKDLSVQHSIRETESVDENILKNFFQDPGNSVENQRSVFSSPY</sequence>
<proteinExistence type="predicted"/>
<dbReference type="GO" id="GO:0005886">
    <property type="term" value="C:plasma membrane"/>
    <property type="evidence" value="ECO:0007669"/>
    <property type="project" value="TreeGrafter"/>
</dbReference>
<feature type="transmembrane region" description="Helical" evidence="5">
    <location>
        <begin position="274"/>
        <end position="296"/>
    </location>
</feature>
<evidence type="ECO:0000256" key="2">
    <source>
        <dbReference type="ARBA" id="ARBA00022692"/>
    </source>
</evidence>
<evidence type="ECO:0000256" key="3">
    <source>
        <dbReference type="ARBA" id="ARBA00022989"/>
    </source>
</evidence>
<dbReference type="SUPFAM" id="SSF81321">
    <property type="entry name" value="Family A G protein-coupled receptor-like"/>
    <property type="match status" value="1"/>
</dbReference>
<dbReference type="AlphaFoldDB" id="A0AAD3DG78"/>
<dbReference type="EMBL" id="BLLK01000077">
    <property type="protein sequence ID" value="GFH62084.1"/>
    <property type="molecule type" value="Genomic_DNA"/>
</dbReference>
<keyword evidence="7" id="KW-1185">Reference proteome</keyword>
<feature type="transmembrane region" description="Helical" evidence="5">
    <location>
        <begin position="6"/>
        <end position="31"/>
    </location>
</feature>
<dbReference type="GO" id="GO:0007189">
    <property type="term" value="P:adenylate cyclase-activating G protein-coupled receptor signaling pathway"/>
    <property type="evidence" value="ECO:0007669"/>
    <property type="project" value="TreeGrafter"/>
</dbReference>
<keyword evidence="2 5" id="KW-0812">Transmembrane</keyword>
<comment type="caution">
    <text evidence="6">The sequence shown here is derived from an EMBL/GenBank/DDBJ whole genome shotgun (WGS) entry which is preliminary data.</text>
</comment>
<reference evidence="6 7" key="1">
    <citation type="journal article" date="2021" name="Sci. Rep.">
        <title>The genome of the diatom Chaetoceros tenuissimus carries an ancient integrated fragment of an extant virus.</title>
        <authorList>
            <person name="Hongo Y."/>
            <person name="Kimura K."/>
            <person name="Takaki Y."/>
            <person name="Yoshida Y."/>
            <person name="Baba S."/>
            <person name="Kobayashi G."/>
            <person name="Nagasaki K."/>
            <person name="Hano T."/>
            <person name="Tomaru Y."/>
        </authorList>
    </citation>
    <scope>NUCLEOTIDE SEQUENCE [LARGE SCALE GENOMIC DNA]</scope>
    <source>
        <strain evidence="6 7">NIES-3715</strain>
    </source>
</reference>
<evidence type="ECO:0000256" key="4">
    <source>
        <dbReference type="ARBA" id="ARBA00023136"/>
    </source>
</evidence>
<keyword evidence="3 5" id="KW-1133">Transmembrane helix</keyword>
<dbReference type="PANTHER" id="PTHR23112">
    <property type="entry name" value="G PROTEIN-COUPLED RECEPTOR 157-RELATED"/>
    <property type="match status" value="1"/>
</dbReference>
<feature type="transmembrane region" description="Helical" evidence="5">
    <location>
        <begin position="128"/>
        <end position="146"/>
    </location>
</feature>
<feature type="transmembrane region" description="Helical" evidence="5">
    <location>
        <begin position="85"/>
        <end position="108"/>
    </location>
</feature>
<evidence type="ECO:0000313" key="7">
    <source>
        <dbReference type="Proteomes" id="UP001054902"/>
    </source>
</evidence>
<accession>A0AAD3DG78</accession>
<name>A0AAD3DG78_9STRA</name>
<feature type="transmembrane region" description="Helical" evidence="5">
    <location>
        <begin position="43"/>
        <end position="65"/>
    </location>
</feature>
<evidence type="ECO:0000313" key="6">
    <source>
        <dbReference type="EMBL" id="GFH62084.1"/>
    </source>
</evidence>
<keyword evidence="4 5" id="KW-0472">Membrane</keyword>
<organism evidence="6 7">
    <name type="scientific">Chaetoceros tenuissimus</name>
    <dbReference type="NCBI Taxonomy" id="426638"/>
    <lineage>
        <taxon>Eukaryota</taxon>
        <taxon>Sar</taxon>
        <taxon>Stramenopiles</taxon>
        <taxon>Ochrophyta</taxon>
        <taxon>Bacillariophyta</taxon>
        <taxon>Coscinodiscophyceae</taxon>
        <taxon>Chaetocerotophycidae</taxon>
        <taxon>Chaetocerotales</taxon>
        <taxon>Chaetocerotaceae</taxon>
        <taxon>Chaetoceros</taxon>
    </lineage>
</organism>
<evidence type="ECO:0000256" key="5">
    <source>
        <dbReference type="SAM" id="Phobius"/>
    </source>
</evidence>
<feature type="transmembrane region" description="Helical" evidence="5">
    <location>
        <begin position="245"/>
        <end position="268"/>
    </location>
</feature>
<dbReference type="Proteomes" id="UP001054902">
    <property type="component" value="Unassembled WGS sequence"/>
</dbReference>
<comment type="subcellular location">
    <subcellularLocation>
        <location evidence="1">Membrane</location>
        <topology evidence="1">Multi-pass membrane protein</topology>
    </subcellularLocation>
</comment>
<gene>
    <name evidence="6" type="ORF">CTEN210_18560</name>
</gene>
<feature type="transmembrane region" description="Helical" evidence="5">
    <location>
        <begin position="198"/>
        <end position="219"/>
    </location>
</feature>
<evidence type="ECO:0000256" key="1">
    <source>
        <dbReference type="ARBA" id="ARBA00004141"/>
    </source>
</evidence>